<reference evidence="2" key="1">
    <citation type="journal article" date="2014" name="Int. J. Syst. Evol. Microbiol.">
        <title>Complete genome sequence of Corynebacterium casei LMG S-19264T (=DSM 44701T), isolated from a smear-ripened cheese.</title>
        <authorList>
            <consortium name="US DOE Joint Genome Institute (JGI-PGF)"/>
            <person name="Walter F."/>
            <person name="Albersmeier A."/>
            <person name="Kalinowski J."/>
            <person name="Ruckert C."/>
        </authorList>
    </citation>
    <scope>NUCLEOTIDE SEQUENCE</scope>
    <source>
        <strain evidence="2">JCM 15325</strain>
    </source>
</reference>
<keyword evidence="3" id="KW-1185">Reference proteome</keyword>
<dbReference type="RefSeq" id="WP_188804810.1">
    <property type="nucleotide sequence ID" value="NZ_BMOK01000018.1"/>
</dbReference>
<proteinExistence type="predicted"/>
<dbReference type="InterPro" id="IPR029063">
    <property type="entry name" value="SAM-dependent_MTases_sf"/>
</dbReference>
<protein>
    <recommendedName>
        <fullName evidence="1">Methyltransferase domain-containing protein</fullName>
    </recommendedName>
</protein>
<reference evidence="2" key="2">
    <citation type="submission" date="2020-09" db="EMBL/GenBank/DDBJ databases">
        <authorList>
            <person name="Sun Q."/>
            <person name="Ohkuma M."/>
        </authorList>
    </citation>
    <scope>NUCLEOTIDE SEQUENCE</scope>
    <source>
        <strain evidence="2">JCM 15325</strain>
    </source>
</reference>
<dbReference type="Gene3D" id="3.40.50.150">
    <property type="entry name" value="Vaccinia Virus protein VP39"/>
    <property type="match status" value="1"/>
</dbReference>
<evidence type="ECO:0000313" key="2">
    <source>
        <dbReference type="EMBL" id="GGL64001.1"/>
    </source>
</evidence>
<dbReference type="CDD" id="cd02440">
    <property type="entry name" value="AdoMet_MTases"/>
    <property type="match status" value="1"/>
</dbReference>
<evidence type="ECO:0000313" key="3">
    <source>
        <dbReference type="Proteomes" id="UP000654670"/>
    </source>
</evidence>
<dbReference type="Pfam" id="PF13847">
    <property type="entry name" value="Methyltransf_31"/>
    <property type="match status" value="1"/>
</dbReference>
<organism evidence="2 3">
    <name type="scientific">Sporolactobacillus putidus</name>
    <dbReference type="NCBI Taxonomy" id="492735"/>
    <lineage>
        <taxon>Bacteria</taxon>
        <taxon>Bacillati</taxon>
        <taxon>Bacillota</taxon>
        <taxon>Bacilli</taxon>
        <taxon>Bacillales</taxon>
        <taxon>Sporolactobacillaceae</taxon>
        <taxon>Sporolactobacillus</taxon>
    </lineage>
</organism>
<gene>
    <name evidence="2" type="primary">yabB</name>
    <name evidence="2" type="ORF">GCM10007968_29930</name>
</gene>
<dbReference type="AlphaFoldDB" id="A0A917W3N5"/>
<dbReference type="InterPro" id="IPR025714">
    <property type="entry name" value="Methyltranfer_dom"/>
</dbReference>
<dbReference type="Proteomes" id="UP000654670">
    <property type="component" value="Unassembled WGS sequence"/>
</dbReference>
<dbReference type="PANTHER" id="PTHR47739:SF1">
    <property type="entry name" value="TRNA1(VAL) (ADENINE(37)-N6)-METHYLTRANSFERASE"/>
    <property type="match status" value="1"/>
</dbReference>
<comment type="caution">
    <text evidence="2">The sequence shown here is derived from an EMBL/GenBank/DDBJ whole genome shotgun (WGS) entry which is preliminary data.</text>
</comment>
<dbReference type="EMBL" id="BMOK01000018">
    <property type="protein sequence ID" value="GGL64001.1"/>
    <property type="molecule type" value="Genomic_DNA"/>
</dbReference>
<evidence type="ECO:0000259" key="1">
    <source>
        <dbReference type="Pfam" id="PF13847"/>
    </source>
</evidence>
<feature type="domain" description="Methyltransferase" evidence="1">
    <location>
        <begin position="53"/>
        <end position="175"/>
    </location>
</feature>
<dbReference type="SUPFAM" id="SSF53335">
    <property type="entry name" value="S-adenosyl-L-methionine-dependent methyltransferases"/>
    <property type="match status" value="1"/>
</dbReference>
<dbReference type="InterPro" id="IPR050210">
    <property type="entry name" value="tRNA_Adenine-N(6)_MTase"/>
</dbReference>
<accession>A0A917W3N5</accession>
<name>A0A917W3N5_9BACL</name>
<sequence>MDKKLTINGRSERIDYLFNTDLQIIQSSELFPFSLDSVLLARFVYVPIQHGRLADLCTGNGVIPFLLSRRTKGRITGIEIQPEVCELAERGAALNHLLDRIDFICGDAKMLPDYLGGQSCDVVTCNPPYFNKEAARDQKTNPHLAIARHEILITLKDVIEVASKLLKHGGKFAMVHRPERLVDILAGMRRAGMEPKRVQFVHPRKEKAANMVLVEGAKGGKSGLAVLPPIAVYDSEGRYTEDVWPNV</sequence>
<dbReference type="PANTHER" id="PTHR47739">
    <property type="entry name" value="TRNA1(VAL) (ADENINE(37)-N6)-METHYLTRANSFERASE"/>
    <property type="match status" value="1"/>
</dbReference>